<dbReference type="Proteomes" id="UP001500363">
    <property type="component" value="Unassembled WGS sequence"/>
</dbReference>
<protein>
    <submittedName>
        <fullName evidence="2">Uncharacterized protein</fullName>
    </submittedName>
</protein>
<proteinExistence type="predicted"/>
<keyword evidence="1" id="KW-0812">Transmembrane</keyword>
<feature type="transmembrane region" description="Helical" evidence="1">
    <location>
        <begin position="7"/>
        <end position="26"/>
    </location>
</feature>
<feature type="transmembrane region" description="Helical" evidence="1">
    <location>
        <begin position="95"/>
        <end position="114"/>
    </location>
</feature>
<dbReference type="EMBL" id="BAAANC010000001">
    <property type="protein sequence ID" value="GAA1508432.1"/>
    <property type="molecule type" value="Genomic_DNA"/>
</dbReference>
<reference evidence="2 3" key="1">
    <citation type="journal article" date="2019" name="Int. J. Syst. Evol. Microbiol.">
        <title>The Global Catalogue of Microorganisms (GCM) 10K type strain sequencing project: providing services to taxonomists for standard genome sequencing and annotation.</title>
        <authorList>
            <consortium name="The Broad Institute Genomics Platform"/>
            <consortium name="The Broad Institute Genome Sequencing Center for Infectious Disease"/>
            <person name="Wu L."/>
            <person name="Ma J."/>
        </authorList>
    </citation>
    <scope>NUCLEOTIDE SEQUENCE [LARGE SCALE GENOMIC DNA]</scope>
    <source>
        <strain evidence="2 3">JCM 14303</strain>
    </source>
</reference>
<gene>
    <name evidence="2" type="ORF">GCM10009741_01420</name>
</gene>
<evidence type="ECO:0000256" key="1">
    <source>
        <dbReference type="SAM" id="Phobius"/>
    </source>
</evidence>
<keyword evidence="1" id="KW-0472">Membrane</keyword>
<name>A0ABN2A0D9_9ACTN</name>
<comment type="caution">
    <text evidence="2">The sequence shown here is derived from an EMBL/GenBank/DDBJ whole genome shotgun (WGS) entry which is preliminary data.</text>
</comment>
<keyword evidence="1" id="KW-1133">Transmembrane helix</keyword>
<evidence type="ECO:0000313" key="2">
    <source>
        <dbReference type="EMBL" id="GAA1508432.1"/>
    </source>
</evidence>
<sequence>MKHGRRWAVGVLVLGLGFITWLLAFGSTHHYRDDSSDRYACTAVLGPVRNGSDYPGYYDSIHDRIDKIDFEDDLRLRDDHAELTAACDRQRQRRIGLSVLLLVPTAMAGSYLLTAAGRRTPVKA</sequence>
<evidence type="ECO:0000313" key="3">
    <source>
        <dbReference type="Proteomes" id="UP001500363"/>
    </source>
</evidence>
<accession>A0ABN2A0D9</accession>
<organism evidence="2 3">
    <name type="scientific">Kribbella lupini</name>
    <dbReference type="NCBI Taxonomy" id="291602"/>
    <lineage>
        <taxon>Bacteria</taxon>
        <taxon>Bacillati</taxon>
        <taxon>Actinomycetota</taxon>
        <taxon>Actinomycetes</taxon>
        <taxon>Propionibacteriales</taxon>
        <taxon>Kribbellaceae</taxon>
        <taxon>Kribbella</taxon>
    </lineage>
</organism>
<keyword evidence="3" id="KW-1185">Reference proteome</keyword>